<feature type="transmembrane region" description="Helical" evidence="1">
    <location>
        <begin position="124"/>
        <end position="146"/>
    </location>
</feature>
<dbReference type="PANTHER" id="PTHR34989:SF1">
    <property type="entry name" value="PROTEIN HDED"/>
    <property type="match status" value="1"/>
</dbReference>
<feature type="transmembrane region" description="Helical" evidence="1">
    <location>
        <begin position="12"/>
        <end position="28"/>
    </location>
</feature>
<gene>
    <name evidence="2" type="ORF">WMO14_03850</name>
</gene>
<reference evidence="2 3" key="1">
    <citation type="submission" date="2024-03" db="EMBL/GenBank/DDBJ databases">
        <title>Human intestinal bacterial collection.</title>
        <authorList>
            <person name="Pauvert C."/>
            <person name="Hitch T.C.A."/>
            <person name="Clavel T."/>
        </authorList>
    </citation>
    <scope>NUCLEOTIDE SEQUENCE [LARGE SCALE GENOMIC DNA]</scope>
    <source>
        <strain evidence="2 3">CLA-AA-H255</strain>
    </source>
</reference>
<evidence type="ECO:0000313" key="3">
    <source>
        <dbReference type="Proteomes" id="UP001442364"/>
    </source>
</evidence>
<protein>
    <submittedName>
        <fullName evidence="2">DUF308 domain-containing protein</fullName>
    </submittedName>
</protein>
<dbReference type="RefSeq" id="WP_022502610.1">
    <property type="nucleotide sequence ID" value="NZ_DAWCMB010000334.1"/>
</dbReference>
<feature type="transmembrane region" description="Helical" evidence="1">
    <location>
        <begin position="34"/>
        <end position="53"/>
    </location>
</feature>
<organism evidence="2 3">
    <name type="scientific">[Lactobacillus] rogosae</name>
    <dbReference type="NCBI Taxonomy" id="706562"/>
    <lineage>
        <taxon>Bacteria</taxon>
        <taxon>Bacillati</taxon>
        <taxon>Bacillota</taxon>
        <taxon>Clostridia</taxon>
        <taxon>Lachnospirales</taxon>
        <taxon>Lachnospiraceae</taxon>
        <taxon>Lachnospira</taxon>
    </lineage>
</organism>
<keyword evidence="1" id="KW-1133">Transmembrane helix</keyword>
<dbReference type="Proteomes" id="UP001442364">
    <property type="component" value="Unassembled WGS sequence"/>
</dbReference>
<name>A0ABV1BTE3_9FIRM</name>
<comment type="caution">
    <text evidence="2">The sequence shown here is derived from an EMBL/GenBank/DDBJ whole genome shotgun (WGS) entry which is preliminary data.</text>
</comment>
<keyword evidence="3" id="KW-1185">Reference proteome</keyword>
<evidence type="ECO:0000256" key="1">
    <source>
        <dbReference type="SAM" id="Phobius"/>
    </source>
</evidence>
<dbReference type="EMBL" id="JBBMER010000002">
    <property type="protein sequence ID" value="MEQ2379019.1"/>
    <property type="molecule type" value="Genomic_DNA"/>
</dbReference>
<feature type="transmembrane region" description="Helical" evidence="1">
    <location>
        <begin position="90"/>
        <end position="112"/>
    </location>
</feature>
<accession>A0ABV1BTE3</accession>
<feature type="transmembrane region" description="Helical" evidence="1">
    <location>
        <begin position="65"/>
        <end position="84"/>
    </location>
</feature>
<keyword evidence="1" id="KW-0812">Transmembrane</keyword>
<keyword evidence="1" id="KW-0472">Membrane</keyword>
<dbReference type="PANTHER" id="PTHR34989">
    <property type="entry name" value="PROTEIN HDED"/>
    <property type="match status" value="1"/>
</dbReference>
<dbReference type="Pfam" id="PF03729">
    <property type="entry name" value="DUF308"/>
    <property type="match status" value="2"/>
</dbReference>
<proteinExistence type="predicted"/>
<feature type="transmembrane region" description="Helical" evidence="1">
    <location>
        <begin position="152"/>
        <end position="172"/>
    </location>
</feature>
<dbReference type="InterPro" id="IPR005325">
    <property type="entry name" value="DUF308_memb"/>
</dbReference>
<sequence length="183" mass="20457">MIKKIRGIKIELIIISIALFVLGLFLTIFPEVSQIIICRAVGIALCVWGVLRLMTYFRMSREDVFVSFGLVQGISLLAFGIFFVMRPEAIAVFFGTAIAIIIIIDGILKLQYAIEFYHMEAQRWWIEAIVAALMVVMGVVALFNPFGSSTVLMMFVGIVLMVEGLSDLISIIRISSFIKNLRG</sequence>
<evidence type="ECO:0000313" key="2">
    <source>
        <dbReference type="EMBL" id="MEQ2379019.1"/>
    </source>
</evidence>
<dbReference type="InterPro" id="IPR052712">
    <property type="entry name" value="Acid_resist_chaperone_HdeD"/>
</dbReference>